<reference evidence="2" key="2">
    <citation type="submission" date="2015-01" db="EMBL/GenBank/DDBJ databases">
        <title>Evolutionary Origins and Diversification of the Mycorrhizal Mutualists.</title>
        <authorList>
            <consortium name="DOE Joint Genome Institute"/>
            <consortium name="Mycorrhizal Genomics Consortium"/>
            <person name="Kohler A."/>
            <person name="Kuo A."/>
            <person name="Nagy L.G."/>
            <person name="Floudas D."/>
            <person name="Copeland A."/>
            <person name="Barry K.W."/>
            <person name="Cichocki N."/>
            <person name="Veneault-Fourrey C."/>
            <person name="LaButti K."/>
            <person name="Lindquist E.A."/>
            <person name="Lipzen A."/>
            <person name="Lundell T."/>
            <person name="Morin E."/>
            <person name="Murat C."/>
            <person name="Riley R."/>
            <person name="Ohm R."/>
            <person name="Sun H."/>
            <person name="Tunlid A."/>
            <person name="Henrissat B."/>
            <person name="Grigoriev I.V."/>
            <person name="Hibbett D.S."/>
            <person name="Martin F."/>
        </authorList>
    </citation>
    <scope>NUCLEOTIDE SEQUENCE [LARGE SCALE GENOMIC DNA]</scope>
    <source>
        <strain evidence="2">Marx 270</strain>
    </source>
</reference>
<evidence type="ECO:0000313" key="2">
    <source>
        <dbReference type="Proteomes" id="UP000054217"/>
    </source>
</evidence>
<dbReference type="Proteomes" id="UP000054217">
    <property type="component" value="Unassembled WGS sequence"/>
</dbReference>
<reference evidence="1 2" key="1">
    <citation type="submission" date="2014-04" db="EMBL/GenBank/DDBJ databases">
        <authorList>
            <consortium name="DOE Joint Genome Institute"/>
            <person name="Kuo A."/>
            <person name="Kohler A."/>
            <person name="Costa M.D."/>
            <person name="Nagy L.G."/>
            <person name="Floudas D."/>
            <person name="Copeland A."/>
            <person name="Barry K.W."/>
            <person name="Cichocki N."/>
            <person name="Veneault-Fourrey C."/>
            <person name="LaButti K."/>
            <person name="Lindquist E.A."/>
            <person name="Lipzen A."/>
            <person name="Lundell T."/>
            <person name="Morin E."/>
            <person name="Murat C."/>
            <person name="Sun H."/>
            <person name="Tunlid A."/>
            <person name="Henrissat B."/>
            <person name="Grigoriev I.V."/>
            <person name="Hibbett D.S."/>
            <person name="Martin F."/>
            <person name="Nordberg H.P."/>
            <person name="Cantor M.N."/>
            <person name="Hua S.X."/>
        </authorList>
    </citation>
    <scope>NUCLEOTIDE SEQUENCE [LARGE SCALE GENOMIC DNA]</scope>
    <source>
        <strain evidence="1 2">Marx 270</strain>
    </source>
</reference>
<dbReference type="EMBL" id="KN831952">
    <property type="protein sequence ID" value="KIO10418.1"/>
    <property type="molecule type" value="Genomic_DNA"/>
</dbReference>
<name>A0A0C3JMM3_PISTI</name>
<dbReference type="HOGENOM" id="CLU_2905140_0_0_1"/>
<dbReference type="AlphaFoldDB" id="A0A0C3JMM3"/>
<proteinExistence type="predicted"/>
<organism evidence="1 2">
    <name type="scientific">Pisolithus tinctorius Marx 270</name>
    <dbReference type="NCBI Taxonomy" id="870435"/>
    <lineage>
        <taxon>Eukaryota</taxon>
        <taxon>Fungi</taxon>
        <taxon>Dikarya</taxon>
        <taxon>Basidiomycota</taxon>
        <taxon>Agaricomycotina</taxon>
        <taxon>Agaricomycetes</taxon>
        <taxon>Agaricomycetidae</taxon>
        <taxon>Boletales</taxon>
        <taxon>Sclerodermatineae</taxon>
        <taxon>Pisolithaceae</taxon>
        <taxon>Pisolithus</taxon>
    </lineage>
</organism>
<evidence type="ECO:0000313" key="1">
    <source>
        <dbReference type="EMBL" id="KIO10418.1"/>
    </source>
</evidence>
<protein>
    <submittedName>
        <fullName evidence="1">Uncharacterized protein</fullName>
    </submittedName>
</protein>
<accession>A0A0C3JMM3</accession>
<sequence length="62" mass="6858">MLVIEILHLVSSRGWIYHHCASFSKGRWLQEGIGWSEGDRLWGTGADDKGTKSIVSSGGQKK</sequence>
<keyword evidence="2" id="KW-1185">Reference proteome</keyword>
<dbReference type="InParanoid" id="A0A0C3JMM3"/>
<gene>
    <name evidence="1" type="ORF">M404DRAFT_995610</name>
</gene>